<dbReference type="PANTHER" id="PTHR28161:SF1">
    <property type="entry name" value="ATP SYNTHASE SUBUNIT F, MITOCHONDRIAL"/>
    <property type="match status" value="1"/>
</dbReference>
<name>A0A507DXU5_9FUNG</name>
<comment type="caution">
    <text evidence="1">The sequence shown here is derived from an EMBL/GenBank/DDBJ whole genome shotgun (WGS) entry which is preliminary data.</text>
</comment>
<protein>
    <submittedName>
        <fullName evidence="1">Uncharacterized protein</fullName>
    </submittedName>
</protein>
<dbReference type="AlphaFoldDB" id="A0A507DXU5"/>
<dbReference type="STRING" id="109895.A0A507DXU5"/>
<dbReference type="Proteomes" id="UP000318582">
    <property type="component" value="Unassembled WGS sequence"/>
</dbReference>
<dbReference type="Pfam" id="PF10791">
    <property type="entry name" value="F1F0-ATPsyn_F"/>
    <property type="match status" value="1"/>
</dbReference>
<evidence type="ECO:0000313" key="2">
    <source>
        <dbReference type="Proteomes" id="UP000318582"/>
    </source>
</evidence>
<reference evidence="1 2" key="1">
    <citation type="journal article" date="2019" name="Sci. Rep.">
        <title>Comparative genomics of chytrid fungi reveal insights into the obligate biotrophic and pathogenic lifestyle of Synchytrium endobioticum.</title>
        <authorList>
            <person name="van de Vossenberg B.T.L.H."/>
            <person name="Warris S."/>
            <person name="Nguyen H.D.T."/>
            <person name="van Gent-Pelzer M.P.E."/>
            <person name="Joly D.L."/>
            <person name="van de Geest H.C."/>
            <person name="Bonants P.J.M."/>
            <person name="Smith D.S."/>
            <person name="Levesque C.A."/>
            <person name="van der Lee T.A.J."/>
        </authorList>
    </citation>
    <scope>NUCLEOTIDE SEQUENCE [LARGE SCALE GENOMIC DNA]</scope>
    <source>
        <strain evidence="1 2">CBS 809.83</strain>
    </source>
</reference>
<dbReference type="InterPro" id="IPR019727">
    <property type="entry name" value="ATP_synth_F0_fsu_mt_fun"/>
</dbReference>
<gene>
    <name evidence="1" type="ORF">PhCBS80983_g05029</name>
</gene>
<organism evidence="1 2">
    <name type="scientific">Powellomyces hirtus</name>
    <dbReference type="NCBI Taxonomy" id="109895"/>
    <lineage>
        <taxon>Eukaryota</taxon>
        <taxon>Fungi</taxon>
        <taxon>Fungi incertae sedis</taxon>
        <taxon>Chytridiomycota</taxon>
        <taxon>Chytridiomycota incertae sedis</taxon>
        <taxon>Chytridiomycetes</taxon>
        <taxon>Spizellomycetales</taxon>
        <taxon>Powellomycetaceae</taxon>
        <taxon>Powellomyces</taxon>
    </lineage>
</organism>
<accession>A0A507DXU5</accession>
<dbReference type="GO" id="GO:0046933">
    <property type="term" value="F:proton-transporting ATP synthase activity, rotational mechanism"/>
    <property type="evidence" value="ECO:0007669"/>
    <property type="project" value="TreeGrafter"/>
</dbReference>
<dbReference type="EMBL" id="QEAQ01000095">
    <property type="protein sequence ID" value="TPX55788.1"/>
    <property type="molecule type" value="Genomic_DNA"/>
</dbReference>
<sequence>MPLLNRSLRVASRIAQRSTRTSAPIRTKTSLIPPNVSSLKELGKLQSAYPQAHPDIFKKMKYFYQHIPKGNRQQTASTTFWGRYYERYIAKDSFVPVLHFLGIMIPTGYYISYFKGGPFSPYSAVFLDIFASYSTTTPASSSIKYMHLSVEQAWHASKSDNLVFRMEGYS</sequence>
<dbReference type="PANTHER" id="PTHR28161">
    <property type="entry name" value="ATP SYNTHASE SUBUNIT F, MITOCHONDRIAL"/>
    <property type="match status" value="1"/>
</dbReference>
<proteinExistence type="predicted"/>
<evidence type="ECO:0000313" key="1">
    <source>
        <dbReference type="EMBL" id="TPX55788.1"/>
    </source>
</evidence>
<keyword evidence="2" id="KW-1185">Reference proteome</keyword>